<accession>A0A8C7L4B5</accession>
<feature type="domain" description="C-type lectin" evidence="2">
    <location>
        <begin position="179"/>
        <end position="275"/>
    </location>
</feature>
<dbReference type="GeneTree" id="ENSGT00940000163460"/>
<reference evidence="3" key="1">
    <citation type="submission" date="2025-08" db="UniProtKB">
        <authorList>
            <consortium name="Ensembl"/>
        </authorList>
    </citation>
    <scope>IDENTIFICATION</scope>
</reference>
<evidence type="ECO:0000256" key="1">
    <source>
        <dbReference type="ARBA" id="ARBA00023157"/>
    </source>
</evidence>
<dbReference type="PANTHER" id="PTHR45784">
    <property type="entry name" value="C-TYPE LECTIN DOMAIN FAMILY 20 MEMBER A-RELATED"/>
    <property type="match status" value="1"/>
</dbReference>
<dbReference type="Ensembl" id="ENSOKIT00005120558.1">
    <property type="protein sequence ID" value="ENSOKIP00005112622.1"/>
    <property type="gene ID" value="ENSOKIG00005049038.1"/>
</dbReference>
<evidence type="ECO:0000313" key="4">
    <source>
        <dbReference type="Proteomes" id="UP000694557"/>
    </source>
</evidence>
<keyword evidence="4" id="KW-1185">Reference proteome</keyword>
<dbReference type="Pfam" id="PF00059">
    <property type="entry name" value="Lectin_C"/>
    <property type="match status" value="1"/>
</dbReference>
<dbReference type="InterPro" id="IPR016187">
    <property type="entry name" value="CTDL_fold"/>
</dbReference>
<evidence type="ECO:0000259" key="2">
    <source>
        <dbReference type="PROSITE" id="PS50041"/>
    </source>
</evidence>
<sequence length="275" mass="32088">LKRCSHYLTAVFLFRQCVYRALTLFSYPESSHPLLKSLPSDAHWGIMQSKSSFTGLLITALCAVASGKLREYHYVSEEKTWSEAQRYCREHYTDLAFISIQEEVDQLLPISRSDWTWIGLHRDANDPTGWTWSGGENSAFRFWKSGEPNNAAGIEDCVMVQWDMRWMDSRCSRTLPFLCYKEKLILVQEMKTWPCSTEHLQAQSKMEGAQTNHVWTGLIFLAREWLWVNGDHLEYQAWSGGELPHCPAQYLHYMNGHIMYCISCKETNCWYEINN</sequence>
<feature type="domain" description="C-type lectin" evidence="2">
    <location>
        <begin position="72"/>
        <end position="180"/>
    </location>
</feature>
<organism evidence="3 4">
    <name type="scientific">Oncorhynchus kisutch</name>
    <name type="common">Coho salmon</name>
    <name type="synonym">Salmo kisutch</name>
    <dbReference type="NCBI Taxonomy" id="8019"/>
    <lineage>
        <taxon>Eukaryota</taxon>
        <taxon>Metazoa</taxon>
        <taxon>Chordata</taxon>
        <taxon>Craniata</taxon>
        <taxon>Vertebrata</taxon>
        <taxon>Euteleostomi</taxon>
        <taxon>Actinopterygii</taxon>
        <taxon>Neopterygii</taxon>
        <taxon>Teleostei</taxon>
        <taxon>Protacanthopterygii</taxon>
        <taxon>Salmoniformes</taxon>
        <taxon>Salmonidae</taxon>
        <taxon>Salmoninae</taxon>
        <taxon>Oncorhynchus</taxon>
    </lineage>
</organism>
<dbReference type="InterPro" id="IPR018378">
    <property type="entry name" value="C-type_lectin_CS"/>
</dbReference>
<dbReference type="SMART" id="SM00034">
    <property type="entry name" value="CLECT"/>
    <property type="match status" value="1"/>
</dbReference>
<dbReference type="Proteomes" id="UP000694557">
    <property type="component" value="Unassembled WGS sequence"/>
</dbReference>
<dbReference type="InterPro" id="IPR001304">
    <property type="entry name" value="C-type_lectin-like"/>
</dbReference>
<dbReference type="Gene3D" id="3.10.100.10">
    <property type="entry name" value="Mannose-Binding Protein A, subunit A"/>
    <property type="match status" value="1"/>
</dbReference>
<proteinExistence type="predicted"/>
<dbReference type="AlphaFoldDB" id="A0A8C7L4B5"/>
<evidence type="ECO:0000313" key="3">
    <source>
        <dbReference type="Ensembl" id="ENSOKIP00005112622.1"/>
    </source>
</evidence>
<dbReference type="SUPFAM" id="SSF56436">
    <property type="entry name" value="C-type lectin-like"/>
    <property type="match status" value="2"/>
</dbReference>
<dbReference type="PANTHER" id="PTHR45784:SF8">
    <property type="entry name" value="C-TYPE MANNOSE RECEPTOR 2-RELATED"/>
    <property type="match status" value="1"/>
</dbReference>
<dbReference type="PROSITE" id="PS50041">
    <property type="entry name" value="C_TYPE_LECTIN_2"/>
    <property type="match status" value="2"/>
</dbReference>
<dbReference type="InterPro" id="IPR016186">
    <property type="entry name" value="C-type_lectin-like/link_sf"/>
</dbReference>
<reference evidence="3" key="2">
    <citation type="submission" date="2025-09" db="UniProtKB">
        <authorList>
            <consortium name="Ensembl"/>
        </authorList>
    </citation>
    <scope>IDENTIFICATION</scope>
</reference>
<dbReference type="PROSITE" id="PS00615">
    <property type="entry name" value="C_TYPE_LECTIN_1"/>
    <property type="match status" value="1"/>
</dbReference>
<name>A0A8C7L4B5_ONCKI</name>
<keyword evidence="1" id="KW-1015">Disulfide bond</keyword>
<protein>
    <recommendedName>
        <fullName evidence="2">C-type lectin domain-containing protein</fullName>
    </recommendedName>
</protein>